<gene>
    <name evidence="1" type="ORF">BDK88_3991</name>
</gene>
<dbReference type="AlphaFoldDB" id="A0A482Y0V4"/>
<dbReference type="Proteomes" id="UP000291097">
    <property type="component" value="Unassembled WGS sequence"/>
</dbReference>
<evidence type="ECO:0000313" key="2">
    <source>
        <dbReference type="Proteomes" id="UP000291097"/>
    </source>
</evidence>
<name>A0A482Y0V4_9EURY</name>
<dbReference type="RefSeq" id="WP_394342682.1">
    <property type="nucleotide sequence ID" value="NZ_SHMP01000009.1"/>
</dbReference>
<dbReference type="EMBL" id="SHMP01000009">
    <property type="protein sequence ID" value="RZV06039.1"/>
    <property type="molecule type" value="Genomic_DNA"/>
</dbReference>
<organism evidence="1 2">
    <name type="scientific">Natrinema hispanicum</name>
    <dbReference type="NCBI Taxonomy" id="392421"/>
    <lineage>
        <taxon>Archaea</taxon>
        <taxon>Methanobacteriati</taxon>
        <taxon>Methanobacteriota</taxon>
        <taxon>Stenosarchaea group</taxon>
        <taxon>Halobacteria</taxon>
        <taxon>Halobacteriales</taxon>
        <taxon>Natrialbaceae</taxon>
        <taxon>Natrinema</taxon>
    </lineage>
</organism>
<reference evidence="1 2" key="1">
    <citation type="submission" date="2019-02" db="EMBL/GenBank/DDBJ databases">
        <title>Genomic Encyclopedia of Archaeal and Bacterial Type Strains, Phase II (KMG-II): from individual species to whole genera.</title>
        <authorList>
            <person name="Goeker M."/>
        </authorList>
    </citation>
    <scope>NUCLEOTIDE SEQUENCE [LARGE SCALE GENOMIC DNA]</scope>
    <source>
        <strain evidence="1 2">DSM 18328</strain>
    </source>
</reference>
<evidence type="ECO:0000313" key="1">
    <source>
        <dbReference type="EMBL" id="RZV06039.1"/>
    </source>
</evidence>
<accession>A0A482Y0V4</accession>
<sequence>MVYETGNRTIDGAVERVMDKERPDRRDALAMLARPITDAVRAHFGNGTADVVREMRGHRSTAVLPPCECAGEAA</sequence>
<proteinExistence type="predicted"/>
<protein>
    <submittedName>
        <fullName evidence="1">Uncharacterized protein</fullName>
    </submittedName>
</protein>
<comment type="caution">
    <text evidence="1">The sequence shown here is derived from an EMBL/GenBank/DDBJ whole genome shotgun (WGS) entry which is preliminary data.</text>
</comment>